<dbReference type="PANTHER" id="PTHR30146:SF153">
    <property type="entry name" value="LACTOSE OPERON REPRESSOR"/>
    <property type="match status" value="1"/>
</dbReference>
<gene>
    <name evidence="5" type="ORF">AYL44_13045</name>
</gene>
<keyword evidence="2" id="KW-0238">DNA-binding</keyword>
<dbReference type="GO" id="GO:0003700">
    <property type="term" value="F:DNA-binding transcription factor activity"/>
    <property type="evidence" value="ECO:0007669"/>
    <property type="project" value="TreeGrafter"/>
</dbReference>
<dbReference type="SUPFAM" id="SSF47413">
    <property type="entry name" value="lambda repressor-like DNA-binding domains"/>
    <property type="match status" value="1"/>
</dbReference>
<dbReference type="RefSeq" id="WP_064003712.1">
    <property type="nucleotide sequence ID" value="NZ_LSTV01000005.1"/>
</dbReference>
<feature type="domain" description="HTH lacI-type" evidence="4">
    <location>
        <begin position="2"/>
        <end position="56"/>
    </location>
</feature>
<dbReference type="Pfam" id="PF00356">
    <property type="entry name" value="LacI"/>
    <property type="match status" value="1"/>
</dbReference>
<dbReference type="GO" id="GO:0000976">
    <property type="term" value="F:transcription cis-regulatory region binding"/>
    <property type="evidence" value="ECO:0007669"/>
    <property type="project" value="TreeGrafter"/>
</dbReference>
<sequence length="325" mass="33360">MTTIADVAQAAGVSISTVSYVMSGKRTISQETRERVERAMADLSYSPQASARSLASRSTSVLGLQAPIRAGVDVHVVMQIVAGALKEARAHHHDILLLTSDDAAGVERAARAGMVDGVLILDVETSDPRVGALAELSIPAVLIGLPDAADDLVCVDFDFEAAGRLAAQRLAERGHQSVALLGAPPQVQARHTSYSDRLMRGFLAASEAAGLTARALPCPSGPGATEVVDAVLAESPDTTALFVHNEAALPFIAARLMGAADTGPVEILALSPAELALHVPGVSDVIDLPAETLGARGARALLDAIGGTRGPGAELIAPRFADPTG</sequence>
<dbReference type="PROSITE" id="PS00356">
    <property type="entry name" value="HTH_LACI_1"/>
    <property type="match status" value="1"/>
</dbReference>
<dbReference type="OrthoDB" id="252678at2"/>
<protein>
    <submittedName>
        <fullName evidence="5">LacI family transcriptional regulator</fullName>
    </submittedName>
</protein>
<keyword evidence="3" id="KW-0804">Transcription</keyword>
<dbReference type="InterPro" id="IPR001761">
    <property type="entry name" value="Peripla_BP/Lac1_sug-bd_dom"/>
</dbReference>
<dbReference type="Gene3D" id="1.10.260.40">
    <property type="entry name" value="lambda repressor-like DNA-binding domains"/>
    <property type="match status" value="1"/>
</dbReference>
<dbReference type="AlphaFoldDB" id="A0A177K6A4"/>
<dbReference type="Gene3D" id="3.40.50.2300">
    <property type="match status" value="2"/>
</dbReference>
<name>A0A177K6A4_9MICO</name>
<dbReference type="SMART" id="SM00354">
    <property type="entry name" value="HTH_LACI"/>
    <property type="match status" value="1"/>
</dbReference>
<keyword evidence="1" id="KW-0805">Transcription regulation</keyword>
<dbReference type="CDD" id="cd01392">
    <property type="entry name" value="HTH_LacI"/>
    <property type="match status" value="1"/>
</dbReference>
<evidence type="ECO:0000313" key="6">
    <source>
        <dbReference type="Proteomes" id="UP000076998"/>
    </source>
</evidence>
<dbReference type="PANTHER" id="PTHR30146">
    <property type="entry name" value="LACI-RELATED TRANSCRIPTIONAL REPRESSOR"/>
    <property type="match status" value="1"/>
</dbReference>
<dbReference type="Proteomes" id="UP000076998">
    <property type="component" value="Unassembled WGS sequence"/>
</dbReference>
<evidence type="ECO:0000259" key="4">
    <source>
        <dbReference type="PROSITE" id="PS50932"/>
    </source>
</evidence>
<dbReference type="CDD" id="cd06267">
    <property type="entry name" value="PBP1_LacI_sugar_binding-like"/>
    <property type="match status" value="1"/>
</dbReference>
<accession>A0A177K6A4</accession>
<dbReference type="SUPFAM" id="SSF53822">
    <property type="entry name" value="Periplasmic binding protein-like I"/>
    <property type="match status" value="1"/>
</dbReference>
<evidence type="ECO:0000256" key="2">
    <source>
        <dbReference type="ARBA" id="ARBA00023125"/>
    </source>
</evidence>
<dbReference type="EMBL" id="LSTV01000005">
    <property type="protein sequence ID" value="OAH48939.1"/>
    <property type="molecule type" value="Genomic_DNA"/>
</dbReference>
<evidence type="ECO:0000256" key="3">
    <source>
        <dbReference type="ARBA" id="ARBA00023163"/>
    </source>
</evidence>
<dbReference type="Pfam" id="PF00532">
    <property type="entry name" value="Peripla_BP_1"/>
    <property type="match status" value="1"/>
</dbReference>
<proteinExistence type="predicted"/>
<organism evidence="5 6">
    <name type="scientific">Microbacterium oleivorans</name>
    <dbReference type="NCBI Taxonomy" id="273677"/>
    <lineage>
        <taxon>Bacteria</taxon>
        <taxon>Bacillati</taxon>
        <taxon>Actinomycetota</taxon>
        <taxon>Actinomycetes</taxon>
        <taxon>Micrococcales</taxon>
        <taxon>Microbacteriaceae</taxon>
        <taxon>Microbacterium</taxon>
    </lineage>
</organism>
<dbReference type="InterPro" id="IPR000843">
    <property type="entry name" value="HTH_LacI"/>
</dbReference>
<evidence type="ECO:0000256" key="1">
    <source>
        <dbReference type="ARBA" id="ARBA00023015"/>
    </source>
</evidence>
<dbReference type="InterPro" id="IPR028082">
    <property type="entry name" value="Peripla_BP_I"/>
</dbReference>
<evidence type="ECO:0000313" key="5">
    <source>
        <dbReference type="EMBL" id="OAH48939.1"/>
    </source>
</evidence>
<dbReference type="InterPro" id="IPR010982">
    <property type="entry name" value="Lambda_DNA-bd_dom_sf"/>
</dbReference>
<reference evidence="5 6" key="1">
    <citation type="submission" date="2016-02" db="EMBL/GenBank/DDBJ databases">
        <authorList>
            <person name="Wen L."/>
            <person name="He K."/>
            <person name="Yang H."/>
        </authorList>
    </citation>
    <scope>NUCLEOTIDE SEQUENCE [LARGE SCALE GENOMIC DNA]</scope>
    <source>
        <strain evidence="5 6">CD11_3</strain>
    </source>
</reference>
<comment type="caution">
    <text evidence="5">The sequence shown here is derived from an EMBL/GenBank/DDBJ whole genome shotgun (WGS) entry which is preliminary data.</text>
</comment>
<dbReference type="PROSITE" id="PS50932">
    <property type="entry name" value="HTH_LACI_2"/>
    <property type="match status" value="1"/>
</dbReference>